<dbReference type="SUPFAM" id="SSF56601">
    <property type="entry name" value="beta-lactamase/transpeptidase-like"/>
    <property type="match status" value="1"/>
</dbReference>
<reference evidence="4 5" key="1">
    <citation type="submission" date="2015-01" db="EMBL/GenBank/DDBJ databases">
        <title>The Genome Sequence of Rhinocladiella mackenzie CBS 650.93.</title>
        <authorList>
            <consortium name="The Broad Institute Genomics Platform"/>
            <person name="Cuomo C."/>
            <person name="de Hoog S."/>
            <person name="Gorbushina A."/>
            <person name="Stielow B."/>
            <person name="Teixiera M."/>
            <person name="Abouelleil A."/>
            <person name="Chapman S.B."/>
            <person name="Priest M."/>
            <person name="Young S.K."/>
            <person name="Wortman J."/>
            <person name="Nusbaum C."/>
            <person name="Birren B."/>
        </authorList>
    </citation>
    <scope>NUCLEOTIDE SEQUENCE [LARGE SCALE GENOMIC DNA]</scope>
    <source>
        <strain evidence="4 5">CBS 650.93</strain>
    </source>
</reference>
<evidence type="ECO:0000256" key="2">
    <source>
        <dbReference type="ARBA" id="ARBA00022801"/>
    </source>
</evidence>
<keyword evidence="2" id="KW-0378">Hydrolase</keyword>
<dbReference type="VEuPathDB" id="FungiDB:Z518_00385"/>
<dbReference type="PANTHER" id="PTHR43283">
    <property type="entry name" value="BETA-LACTAMASE-RELATED"/>
    <property type="match status" value="1"/>
</dbReference>
<dbReference type="GO" id="GO:0016787">
    <property type="term" value="F:hydrolase activity"/>
    <property type="evidence" value="ECO:0007669"/>
    <property type="project" value="UniProtKB-KW"/>
</dbReference>
<dbReference type="OrthoDB" id="428260at2759"/>
<dbReference type="PANTHER" id="PTHR43283:SF17">
    <property type="entry name" value="(LOVD), PUTATIVE (AFU_ORTHOLOGUE AFUA_5G00920)-RELATED"/>
    <property type="match status" value="1"/>
</dbReference>
<sequence length="404" mass="44110">MNTPKLNIDHLLLDSILQKYVEASPSAKQLMAAGLVLRDRSGATIYSNAYGKLNDGDDSPPFTTESPCWVASLTKLLTAVCVMQLVEKGAVDLDDDVGKIVPDLADIKILRGFDNEGNAILVEKSKPLTLRNLLTHSSGFCYDNFDPEMIKWSTSVGRTVTSQSHSLEGFTFPLKFEPGESWMYGVSSDWAARVVEVVSNSTLEAYAQEHVFKPLGMVSSTFFISGHPELASRRAIVAFRSPLDGKLVTGDDPAPLQPKQISGGAGLFTTAQDYSNLLAALVSNDGVLIKPATVKELFRPQLRDTKDLQAFCDGPFHDAICPEFPRCLPVNYALGGAVNLEDVPGKRRKGSVMWSGYTNSHWWIDLETGIAGTLFTQVLPMVDPVVIALYDELERAVYQGITST</sequence>
<dbReference type="STRING" id="1442369.A0A0D2J0T5"/>
<dbReference type="AlphaFoldDB" id="A0A0D2J0T5"/>
<name>A0A0D2J0T5_9EURO</name>
<organism evidence="4 5">
    <name type="scientific">Rhinocladiella mackenziei CBS 650.93</name>
    <dbReference type="NCBI Taxonomy" id="1442369"/>
    <lineage>
        <taxon>Eukaryota</taxon>
        <taxon>Fungi</taxon>
        <taxon>Dikarya</taxon>
        <taxon>Ascomycota</taxon>
        <taxon>Pezizomycotina</taxon>
        <taxon>Eurotiomycetes</taxon>
        <taxon>Chaetothyriomycetidae</taxon>
        <taxon>Chaetothyriales</taxon>
        <taxon>Herpotrichiellaceae</taxon>
        <taxon>Rhinocladiella</taxon>
    </lineage>
</organism>
<evidence type="ECO:0000313" key="5">
    <source>
        <dbReference type="Proteomes" id="UP000053617"/>
    </source>
</evidence>
<dbReference type="InterPro" id="IPR050789">
    <property type="entry name" value="Diverse_Enzym_Activities"/>
</dbReference>
<dbReference type="InterPro" id="IPR001466">
    <property type="entry name" value="Beta-lactam-related"/>
</dbReference>
<accession>A0A0D2J0T5</accession>
<proteinExistence type="inferred from homology"/>
<dbReference type="GeneID" id="25288456"/>
<comment type="similarity">
    <text evidence="1">Belongs to the class-A beta-lactamase family.</text>
</comment>
<dbReference type="RefSeq" id="XP_013276442.1">
    <property type="nucleotide sequence ID" value="XM_013420988.1"/>
</dbReference>
<evidence type="ECO:0000256" key="1">
    <source>
        <dbReference type="ARBA" id="ARBA00009009"/>
    </source>
</evidence>
<feature type="domain" description="Beta-lactamase-related" evidence="3">
    <location>
        <begin position="28"/>
        <end position="381"/>
    </location>
</feature>
<dbReference type="Gene3D" id="3.40.710.10">
    <property type="entry name" value="DD-peptidase/beta-lactamase superfamily"/>
    <property type="match status" value="1"/>
</dbReference>
<dbReference type="InterPro" id="IPR012338">
    <property type="entry name" value="Beta-lactam/transpept-like"/>
</dbReference>
<protein>
    <recommendedName>
        <fullName evidence="3">Beta-lactamase-related domain-containing protein</fullName>
    </recommendedName>
</protein>
<dbReference type="Pfam" id="PF00144">
    <property type="entry name" value="Beta-lactamase"/>
    <property type="match status" value="1"/>
</dbReference>
<dbReference type="HOGENOM" id="CLU_020027_11_1_1"/>
<dbReference type="Proteomes" id="UP000053617">
    <property type="component" value="Unassembled WGS sequence"/>
</dbReference>
<evidence type="ECO:0000313" key="4">
    <source>
        <dbReference type="EMBL" id="KIX09306.1"/>
    </source>
</evidence>
<keyword evidence="5" id="KW-1185">Reference proteome</keyword>
<dbReference type="EMBL" id="KN847475">
    <property type="protein sequence ID" value="KIX09306.1"/>
    <property type="molecule type" value="Genomic_DNA"/>
</dbReference>
<gene>
    <name evidence="4" type="ORF">Z518_00385</name>
</gene>
<evidence type="ECO:0000259" key="3">
    <source>
        <dbReference type="Pfam" id="PF00144"/>
    </source>
</evidence>